<keyword evidence="3" id="KW-0969">Cilium</keyword>
<keyword evidence="3" id="KW-0282">Flagellum</keyword>
<evidence type="ECO:0000256" key="1">
    <source>
        <dbReference type="SAM" id="MobiDB-lite"/>
    </source>
</evidence>
<dbReference type="Pfam" id="PF02120">
    <property type="entry name" value="Flg_hook"/>
    <property type="match status" value="1"/>
</dbReference>
<feature type="region of interest" description="Disordered" evidence="1">
    <location>
        <begin position="414"/>
        <end position="437"/>
    </location>
</feature>
<dbReference type="Proteomes" id="UP000270678">
    <property type="component" value="Chromosome"/>
</dbReference>
<feature type="domain" description="Flagellar hook-length control protein-like C-terminal" evidence="2">
    <location>
        <begin position="339"/>
        <end position="411"/>
    </location>
</feature>
<dbReference type="InterPro" id="IPR021136">
    <property type="entry name" value="Flagellar_hook_control-like_C"/>
</dbReference>
<keyword evidence="4" id="KW-1185">Reference proteome</keyword>
<proteinExistence type="predicted"/>
<keyword evidence="3" id="KW-0966">Cell projection</keyword>
<evidence type="ECO:0000313" key="4">
    <source>
        <dbReference type="Proteomes" id="UP000270678"/>
    </source>
</evidence>
<dbReference type="PANTHER" id="PTHR37533">
    <property type="entry name" value="FLAGELLAR HOOK-LENGTH CONTROL PROTEIN"/>
    <property type="match status" value="1"/>
</dbReference>
<organism evidence="3 4">
    <name type="scientific">Paenibacillus lutimineralis</name>
    <dbReference type="NCBI Taxonomy" id="2707005"/>
    <lineage>
        <taxon>Bacteria</taxon>
        <taxon>Bacillati</taxon>
        <taxon>Bacillota</taxon>
        <taxon>Bacilli</taxon>
        <taxon>Bacillales</taxon>
        <taxon>Paenibacillaceae</taxon>
        <taxon>Paenibacillus</taxon>
    </lineage>
</organism>
<dbReference type="Gene3D" id="3.30.750.140">
    <property type="match status" value="1"/>
</dbReference>
<dbReference type="InterPro" id="IPR052563">
    <property type="entry name" value="FliK"/>
</dbReference>
<dbReference type="EMBL" id="CP034346">
    <property type="protein sequence ID" value="AZS16112.1"/>
    <property type="molecule type" value="Genomic_DNA"/>
</dbReference>
<dbReference type="AlphaFoldDB" id="A0A3Q9IAC0"/>
<gene>
    <name evidence="3" type="ORF">EI981_17815</name>
</gene>
<accession>A0A3Q9IAC0</accession>
<name>A0A3Q9IAC0_9BACL</name>
<dbReference type="InterPro" id="IPR038610">
    <property type="entry name" value="FliK-like_C_sf"/>
</dbReference>
<dbReference type="KEGG" id="plut:EI981_17815"/>
<protein>
    <submittedName>
        <fullName evidence="3">Flagellar hook-length control protein FliK</fullName>
    </submittedName>
</protein>
<reference evidence="4" key="1">
    <citation type="submission" date="2018-12" db="EMBL/GenBank/DDBJ databases">
        <title>Complete genome sequence of Paenibacillus sp. MBLB1234.</title>
        <authorList>
            <person name="Nam Y.-D."/>
            <person name="Kang J."/>
            <person name="Chung W.-H."/>
            <person name="Park Y.S."/>
        </authorList>
    </citation>
    <scope>NUCLEOTIDE SEQUENCE [LARGE SCALE GENOMIC DNA]</scope>
    <source>
        <strain evidence="4">MBLB1234</strain>
    </source>
</reference>
<sequence>MSQTVTNLLAGTQANSIMSSGNNKGTATIDPAQSFSQAMLSMMTGDGKSQQTQLLTQLNALLGVTSEATSGEAEVDPGAESLSSMMDSLLQQLEQLDEALVDNPALLSALQSWMIQAQQTLQPSDIVQDAETLSTIEAKVPALAQHMETIKFALHDTLLQLAAANMESRSAGLNSNGVQSFENLLGSLKSILEEAGLSGEVKGTDTQHARFAVSNRGQNVLPHLAADTSLRVDAGQGNATKVNETIPTAHLSRAVDLTTAEAITASGRVLEGAEKSGSGSNTADDLSNFQLGHVVTAGQLALRDAGTAQLTVKAPPVPVENFGKEVGQFLINKLDIIKTQGMSEARISLNPQHLGSVDVQIKMQNGQLVAQFITEHAFAKESLEAQMSQLRSALQAQGLQVSKLEVTQNTSLSSHMYHDGRQPGSGSSGQQQSKRRDVTVSEEELLSVYDLNEEWNDWISEVRAKELNMGSSFVARA</sequence>
<feature type="compositionally biased region" description="Low complexity" evidence="1">
    <location>
        <begin position="422"/>
        <end position="432"/>
    </location>
</feature>
<evidence type="ECO:0000259" key="2">
    <source>
        <dbReference type="Pfam" id="PF02120"/>
    </source>
</evidence>
<dbReference type="OrthoDB" id="2380967at2"/>
<evidence type="ECO:0000313" key="3">
    <source>
        <dbReference type="EMBL" id="AZS16112.1"/>
    </source>
</evidence>
<dbReference type="CDD" id="cd17470">
    <property type="entry name" value="T3SS_Flik_C"/>
    <property type="match status" value="1"/>
</dbReference>
<dbReference type="PANTHER" id="PTHR37533:SF2">
    <property type="entry name" value="FLAGELLAR HOOK-LENGTH CONTROL PROTEIN"/>
    <property type="match status" value="1"/>
</dbReference>
<dbReference type="RefSeq" id="WP_127000410.1">
    <property type="nucleotide sequence ID" value="NZ_CP034346.1"/>
</dbReference>